<organism evidence="1 2">
    <name type="scientific">Pseudocercospora fuligena</name>
    <dbReference type="NCBI Taxonomy" id="685502"/>
    <lineage>
        <taxon>Eukaryota</taxon>
        <taxon>Fungi</taxon>
        <taxon>Dikarya</taxon>
        <taxon>Ascomycota</taxon>
        <taxon>Pezizomycotina</taxon>
        <taxon>Dothideomycetes</taxon>
        <taxon>Dothideomycetidae</taxon>
        <taxon>Mycosphaerellales</taxon>
        <taxon>Mycosphaerellaceae</taxon>
        <taxon>Pseudocercospora</taxon>
    </lineage>
</organism>
<sequence>MASSDSIVGLRTQIKANAAILFPSAGTSNNGGADPSDFQIIITKRSPHYDPAPYSACLVYGVNGCHTAAASRPRIDAEAALRSLLDVLSEHLAMASRHMVTADPEDIMEYDDGEIDSQMAVTG</sequence>
<comment type="caution">
    <text evidence="1">The sequence shown here is derived from an EMBL/GenBank/DDBJ whole genome shotgun (WGS) entry which is preliminary data.</text>
</comment>
<evidence type="ECO:0000313" key="1">
    <source>
        <dbReference type="EMBL" id="KAF7190833.1"/>
    </source>
</evidence>
<evidence type="ECO:0000313" key="2">
    <source>
        <dbReference type="Proteomes" id="UP000660729"/>
    </source>
</evidence>
<name>A0A8H6RGR9_9PEZI</name>
<proteinExistence type="predicted"/>
<dbReference type="EMBL" id="JABCIY010000168">
    <property type="protein sequence ID" value="KAF7190833.1"/>
    <property type="molecule type" value="Genomic_DNA"/>
</dbReference>
<protein>
    <submittedName>
        <fullName evidence="1">Uncharacterized protein</fullName>
    </submittedName>
</protein>
<dbReference type="Proteomes" id="UP000660729">
    <property type="component" value="Unassembled WGS sequence"/>
</dbReference>
<dbReference type="AlphaFoldDB" id="A0A8H6RGR9"/>
<keyword evidence="2" id="KW-1185">Reference proteome</keyword>
<reference evidence="1" key="1">
    <citation type="submission" date="2020-04" db="EMBL/GenBank/DDBJ databases">
        <title>Draft genome resource of the tomato pathogen Pseudocercospora fuligena.</title>
        <authorList>
            <person name="Zaccaron A."/>
        </authorList>
    </citation>
    <scope>NUCLEOTIDE SEQUENCE</scope>
    <source>
        <strain evidence="1">PF001</strain>
    </source>
</reference>
<gene>
    <name evidence="1" type="ORF">HII31_07992</name>
</gene>
<accession>A0A8H6RGR9</accession>